<dbReference type="CDD" id="cd00009">
    <property type="entry name" value="AAA"/>
    <property type="match status" value="1"/>
</dbReference>
<dbReference type="FunFam" id="3.40.50.300:FF:000006">
    <property type="entry name" value="DNA-binding transcriptional regulator NtrC"/>
    <property type="match status" value="1"/>
</dbReference>
<sequence>MIPRLHLTILLHPQESRIGDRVALPEGPSEISRRTPDFHKPTQVLGKPLGLPCISRKPFFLIPRAREGVLVKRDEHGTKLRVNGVSLKQELFVDMTALSRGVVITLAEHLVLLLHFSDLGAVPRDLPDFGLVGFADEVVRIRHEIQQVADLDVPVLIRGETGVGKELVAQAIHQHGHRSRRPFITVNLGALPSTLAAAELFGAKRGSFTGATQDRSGYFVAADSGVLFLDEIGEAPEEVQAMLLRALETLEVTPLGGQRPVSVDVRVLAATDADLERDIQQQRFKAPLLHRLSGFELLIPPLRERPEDLGLLFTHFSRGVERELGIVPARDSKDPFALPRLPVALMERFVANRWSGNIRQFRNLVRRLHISNRGREVLEETPQISRLLDAEINALPLAAPPSVDVAAKGAKDAAAPKRKPRSIEENELLRAMEDASWEPKVAAEILGISRASVYDLIRRGGTLRVANDFSEEELRAAHQRCNGNAAEMSRQLKVSVVALTRRLRGMGLE</sequence>
<dbReference type="PANTHER" id="PTHR32071:SF57">
    <property type="entry name" value="C4-DICARBOXYLATE TRANSPORT TRANSCRIPTIONAL REGULATORY PROTEIN DCTD"/>
    <property type="match status" value="1"/>
</dbReference>
<evidence type="ECO:0000256" key="2">
    <source>
        <dbReference type="ARBA" id="ARBA00022840"/>
    </source>
</evidence>
<dbReference type="InterPro" id="IPR027417">
    <property type="entry name" value="P-loop_NTPase"/>
</dbReference>
<feature type="domain" description="Sigma-54 factor interaction" evidence="3">
    <location>
        <begin position="131"/>
        <end position="370"/>
    </location>
</feature>
<dbReference type="AlphaFoldDB" id="A0A8J7U3V2"/>
<organism evidence="4 5">
    <name type="scientific">Acanthopleuribacter pedis</name>
    <dbReference type="NCBI Taxonomy" id="442870"/>
    <lineage>
        <taxon>Bacteria</taxon>
        <taxon>Pseudomonadati</taxon>
        <taxon>Acidobacteriota</taxon>
        <taxon>Holophagae</taxon>
        <taxon>Acanthopleuribacterales</taxon>
        <taxon>Acanthopleuribacteraceae</taxon>
        <taxon>Acanthopleuribacter</taxon>
    </lineage>
</organism>
<dbReference type="Gene3D" id="1.10.8.60">
    <property type="match status" value="1"/>
</dbReference>
<dbReference type="PROSITE" id="PS50045">
    <property type="entry name" value="SIGMA54_INTERACT_4"/>
    <property type="match status" value="1"/>
</dbReference>
<dbReference type="EMBL" id="JAFREP010000008">
    <property type="protein sequence ID" value="MBO1319154.1"/>
    <property type="molecule type" value="Genomic_DNA"/>
</dbReference>
<dbReference type="GO" id="GO:0005524">
    <property type="term" value="F:ATP binding"/>
    <property type="evidence" value="ECO:0007669"/>
    <property type="project" value="UniProtKB-KW"/>
</dbReference>
<accession>A0A8J7U3V2</accession>
<protein>
    <submittedName>
        <fullName evidence="4">Sigma-54-dependent Fis family transcriptional regulator</fullName>
    </submittedName>
</protein>
<dbReference type="SMART" id="SM00382">
    <property type="entry name" value="AAA"/>
    <property type="match status" value="1"/>
</dbReference>
<dbReference type="InterPro" id="IPR002078">
    <property type="entry name" value="Sigma_54_int"/>
</dbReference>
<dbReference type="InterPro" id="IPR058031">
    <property type="entry name" value="AAA_lid_NorR"/>
</dbReference>
<gene>
    <name evidence="4" type="ORF">J3U88_11845</name>
</gene>
<reference evidence="4" key="1">
    <citation type="submission" date="2021-03" db="EMBL/GenBank/DDBJ databases">
        <authorList>
            <person name="Wang G."/>
        </authorList>
    </citation>
    <scope>NUCLEOTIDE SEQUENCE</scope>
    <source>
        <strain evidence="4">KCTC 12899</strain>
    </source>
</reference>
<dbReference type="InterPro" id="IPR003593">
    <property type="entry name" value="AAA+_ATPase"/>
</dbReference>
<keyword evidence="1" id="KW-0547">Nucleotide-binding</keyword>
<evidence type="ECO:0000256" key="1">
    <source>
        <dbReference type="ARBA" id="ARBA00022741"/>
    </source>
</evidence>
<dbReference type="PROSITE" id="PS00675">
    <property type="entry name" value="SIGMA54_INTERACT_1"/>
    <property type="match status" value="1"/>
</dbReference>
<name>A0A8J7U3V2_9BACT</name>
<dbReference type="RefSeq" id="WP_207858973.1">
    <property type="nucleotide sequence ID" value="NZ_JAFREP010000008.1"/>
</dbReference>
<keyword evidence="5" id="KW-1185">Reference proteome</keyword>
<dbReference type="InterPro" id="IPR025662">
    <property type="entry name" value="Sigma_54_int_dom_ATP-bd_1"/>
</dbReference>
<keyword evidence="2" id="KW-0067">ATP-binding</keyword>
<dbReference type="PANTHER" id="PTHR32071">
    <property type="entry name" value="TRANSCRIPTIONAL REGULATORY PROTEIN"/>
    <property type="match status" value="1"/>
</dbReference>
<evidence type="ECO:0000259" key="3">
    <source>
        <dbReference type="PROSITE" id="PS50045"/>
    </source>
</evidence>
<dbReference type="Proteomes" id="UP000664417">
    <property type="component" value="Unassembled WGS sequence"/>
</dbReference>
<dbReference type="Pfam" id="PF25601">
    <property type="entry name" value="AAA_lid_14"/>
    <property type="match status" value="1"/>
</dbReference>
<proteinExistence type="predicted"/>
<evidence type="ECO:0000313" key="4">
    <source>
        <dbReference type="EMBL" id="MBO1319154.1"/>
    </source>
</evidence>
<dbReference type="GO" id="GO:0006355">
    <property type="term" value="P:regulation of DNA-templated transcription"/>
    <property type="evidence" value="ECO:0007669"/>
    <property type="project" value="InterPro"/>
</dbReference>
<evidence type="ECO:0000313" key="5">
    <source>
        <dbReference type="Proteomes" id="UP000664417"/>
    </source>
</evidence>
<dbReference type="Pfam" id="PF00158">
    <property type="entry name" value="Sigma54_activat"/>
    <property type="match status" value="1"/>
</dbReference>
<dbReference type="Gene3D" id="3.40.50.300">
    <property type="entry name" value="P-loop containing nucleotide triphosphate hydrolases"/>
    <property type="match status" value="1"/>
</dbReference>
<comment type="caution">
    <text evidence="4">The sequence shown here is derived from an EMBL/GenBank/DDBJ whole genome shotgun (WGS) entry which is preliminary data.</text>
</comment>
<dbReference type="SUPFAM" id="SSF52540">
    <property type="entry name" value="P-loop containing nucleoside triphosphate hydrolases"/>
    <property type="match status" value="1"/>
</dbReference>